<proteinExistence type="predicted"/>
<dbReference type="RefSeq" id="WP_285149751.1">
    <property type="nucleotide sequence ID" value="NZ_JASSOM010000015.1"/>
</dbReference>
<reference evidence="2 3" key="1">
    <citation type="submission" date="2023-06" db="EMBL/GenBank/DDBJ databases">
        <title>Identification and characterization of antibiotic-resistant Gram-negative bacteria.</title>
        <authorList>
            <person name="Cho G.-S."/>
            <person name="Lee J."/>
            <person name="Tai E."/>
            <person name="Jeong S."/>
            <person name="Kim I."/>
            <person name="Kim B.-E."/>
            <person name="Jeong M.-I."/>
            <person name="Oh K.-K."/>
            <person name="Franz C.M.A.P."/>
        </authorList>
    </citation>
    <scope>NUCLEOTIDE SEQUENCE [LARGE SCALE GENOMIC DNA]</scope>
    <source>
        <strain evidence="2 3">V106_12</strain>
    </source>
</reference>
<sequence length="118" mass="12876">MKALIILLLSFSPMISHAEDYCSSVSDKADTERAIIPSSDSGYKVSGKGRAYFYSAPDEKCAIKNLFIIPGDLVNASADYNNYTYIMYFTKDGKDVEGWVKSNQLTPTGTGIGPSDNN</sequence>
<evidence type="ECO:0008006" key="4">
    <source>
        <dbReference type="Google" id="ProtNLM"/>
    </source>
</evidence>
<protein>
    <recommendedName>
        <fullName evidence="4">SH3 domain-containing protein</fullName>
    </recommendedName>
</protein>
<feature type="signal peptide" evidence="1">
    <location>
        <begin position="1"/>
        <end position="18"/>
    </location>
</feature>
<evidence type="ECO:0000313" key="3">
    <source>
        <dbReference type="Proteomes" id="UP001223214"/>
    </source>
</evidence>
<dbReference type="Proteomes" id="UP001223214">
    <property type="component" value="Unassembled WGS sequence"/>
</dbReference>
<evidence type="ECO:0000256" key="1">
    <source>
        <dbReference type="SAM" id="SignalP"/>
    </source>
</evidence>
<organism evidence="2 3">
    <name type="scientific">Lelliottia wanjuensis</name>
    <dbReference type="NCBI Taxonomy" id="3050585"/>
    <lineage>
        <taxon>Bacteria</taxon>
        <taxon>Pseudomonadati</taxon>
        <taxon>Pseudomonadota</taxon>
        <taxon>Gammaproteobacteria</taxon>
        <taxon>Enterobacterales</taxon>
        <taxon>Enterobacteriaceae</taxon>
        <taxon>Lelliottia</taxon>
    </lineage>
</organism>
<gene>
    <name evidence="2" type="ORF">QQF32_04790</name>
</gene>
<feature type="chain" id="PRO_5042847478" description="SH3 domain-containing protein" evidence="1">
    <location>
        <begin position="19"/>
        <end position="118"/>
    </location>
</feature>
<evidence type="ECO:0000313" key="2">
    <source>
        <dbReference type="EMBL" id="MDK9362520.1"/>
    </source>
</evidence>
<dbReference type="AlphaFoldDB" id="A0AAP4D1Q3"/>
<keyword evidence="3" id="KW-1185">Reference proteome</keyword>
<name>A0AAP4D1Q3_9ENTR</name>
<accession>A0AAP4D1Q3</accession>
<dbReference type="EMBL" id="JASSOM010000015">
    <property type="protein sequence ID" value="MDK9362520.1"/>
    <property type="molecule type" value="Genomic_DNA"/>
</dbReference>
<keyword evidence="1" id="KW-0732">Signal</keyword>
<comment type="caution">
    <text evidence="2">The sequence shown here is derived from an EMBL/GenBank/DDBJ whole genome shotgun (WGS) entry which is preliminary data.</text>
</comment>